<evidence type="ECO:0000313" key="1">
    <source>
        <dbReference type="EMBL" id="KAF0720734.1"/>
    </source>
</evidence>
<dbReference type="Proteomes" id="UP000332933">
    <property type="component" value="Unassembled WGS sequence"/>
</dbReference>
<organism evidence="2 3">
    <name type="scientific">Aphanomyces stellatus</name>
    <dbReference type="NCBI Taxonomy" id="120398"/>
    <lineage>
        <taxon>Eukaryota</taxon>
        <taxon>Sar</taxon>
        <taxon>Stramenopiles</taxon>
        <taxon>Oomycota</taxon>
        <taxon>Saprolegniomycetes</taxon>
        <taxon>Saprolegniales</taxon>
        <taxon>Verrucalvaceae</taxon>
        <taxon>Aphanomyces</taxon>
    </lineage>
</organism>
<sequence>MPPLLLLQPTVYDAIHHFPPSLLWHASKATTQQAPIQSSPQTIPRFVQAKSPLHANPRRRRDALPCVWSVEAESRADVSTIQDLRLCFRCELHDGRPCTWGPSVAPNDESMFRRALPVLKASVLLLQCQNIADLLNVTPAACPTFDLTKLNADIKAIRALEARYGPTPNLPHTTTLQELLTQLHDDQLSDADASHIGTRLGHVLLALRTSNELAAALESLGVDIYGTAIGGLSKHTTAYGDVRWACQRHARLTTPTQD</sequence>
<reference evidence="2 3" key="1">
    <citation type="submission" date="2019-03" db="EMBL/GenBank/DDBJ databases">
        <authorList>
            <person name="Gaulin E."/>
            <person name="Dumas B."/>
        </authorList>
    </citation>
    <scope>NUCLEOTIDE SEQUENCE [LARGE SCALE GENOMIC DNA]</scope>
    <source>
        <strain evidence="2">CBS 568.67</strain>
    </source>
</reference>
<accession>A0A485K4A7</accession>
<reference evidence="1" key="2">
    <citation type="submission" date="2019-06" db="EMBL/GenBank/DDBJ databases">
        <title>Genomics analysis of Aphanomyces spp. identifies a new class of oomycete effector associated with host adaptation.</title>
        <authorList>
            <person name="Gaulin E."/>
        </authorList>
    </citation>
    <scope>NUCLEOTIDE SEQUENCE</scope>
    <source>
        <strain evidence="1">CBS 578.67</strain>
    </source>
</reference>
<protein>
    <submittedName>
        <fullName evidence="2">Aste57867_76 protein</fullName>
    </submittedName>
</protein>
<dbReference type="EMBL" id="VJMH01000003">
    <property type="protein sequence ID" value="KAF0720734.1"/>
    <property type="molecule type" value="Genomic_DNA"/>
</dbReference>
<dbReference type="EMBL" id="CAADRA010000003">
    <property type="protein sequence ID" value="VFT77302.1"/>
    <property type="molecule type" value="Genomic_DNA"/>
</dbReference>
<gene>
    <name evidence="2" type="primary">Aste57867_76</name>
    <name evidence="1" type="ORF">As57867_000076</name>
    <name evidence="2" type="ORF">ASTE57867_76</name>
</gene>
<name>A0A485K4A7_9STRA</name>
<dbReference type="AlphaFoldDB" id="A0A485K4A7"/>
<proteinExistence type="predicted"/>
<evidence type="ECO:0000313" key="3">
    <source>
        <dbReference type="Proteomes" id="UP000332933"/>
    </source>
</evidence>
<evidence type="ECO:0000313" key="2">
    <source>
        <dbReference type="EMBL" id="VFT77302.1"/>
    </source>
</evidence>
<keyword evidence="3" id="KW-1185">Reference proteome</keyword>